<sequence>MVRKLLRFVLFTALALALLMGGFVLFAMYSIRKLPWQHPVFDTTRPADPGPVGDKGVLVFSKTNGFRHESIEPGVVALKTLGAQRGWTVVGTENGAFFNDDYLQKFKVVVWLSTTGDVLTPDQQAAFERFIERGGGYVGIHAACDTEYDWLWYDQLLGTHFRDHSLFPHTPEATLTIEDKTHPSTTGLPATWRHADEWYNFRKNPRTVPNIHVLLNVDEKTYDVGETKGMGGDHPISWTHNVGQGRMFYTALGHTAETFTEKNALQHIEGGIVWAGGF</sequence>
<organism evidence="2 3">
    <name type="scientific">Fibrella rubiginis</name>
    <dbReference type="NCBI Taxonomy" id="2817060"/>
    <lineage>
        <taxon>Bacteria</taxon>
        <taxon>Pseudomonadati</taxon>
        <taxon>Bacteroidota</taxon>
        <taxon>Cytophagia</taxon>
        <taxon>Cytophagales</taxon>
        <taxon>Spirosomataceae</taxon>
        <taxon>Fibrella</taxon>
    </lineage>
</organism>
<dbReference type="InterPro" id="IPR029010">
    <property type="entry name" value="ThuA-like"/>
</dbReference>
<name>A0A939GN88_9BACT</name>
<dbReference type="EMBL" id="JAFMYV010000015">
    <property type="protein sequence ID" value="MBO0939557.1"/>
    <property type="molecule type" value="Genomic_DNA"/>
</dbReference>
<evidence type="ECO:0000313" key="2">
    <source>
        <dbReference type="EMBL" id="MBO0939557.1"/>
    </source>
</evidence>
<dbReference type="PANTHER" id="PTHR40469:SF2">
    <property type="entry name" value="GALACTOSE-BINDING DOMAIN-LIKE SUPERFAMILY PROTEIN"/>
    <property type="match status" value="1"/>
</dbReference>
<keyword evidence="3" id="KW-1185">Reference proteome</keyword>
<gene>
    <name evidence="2" type="ORF">J2I47_23610</name>
</gene>
<feature type="domain" description="ThuA-like" evidence="1">
    <location>
        <begin position="57"/>
        <end position="275"/>
    </location>
</feature>
<accession>A0A939GN88</accession>
<reference evidence="2" key="1">
    <citation type="submission" date="2021-03" db="EMBL/GenBank/DDBJ databases">
        <title>Fibrella sp. HMF5335 genome sequencing and assembly.</title>
        <authorList>
            <person name="Kang H."/>
            <person name="Kim H."/>
            <person name="Bae S."/>
            <person name="Joh K."/>
        </authorList>
    </citation>
    <scope>NUCLEOTIDE SEQUENCE</scope>
    <source>
        <strain evidence="2">HMF5335</strain>
    </source>
</reference>
<dbReference type="SUPFAM" id="SSF52317">
    <property type="entry name" value="Class I glutamine amidotransferase-like"/>
    <property type="match status" value="1"/>
</dbReference>
<evidence type="ECO:0000259" key="1">
    <source>
        <dbReference type="Pfam" id="PF06283"/>
    </source>
</evidence>
<dbReference type="PANTHER" id="PTHR40469">
    <property type="entry name" value="SECRETED GLYCOSYL HYDROLASE"/>
    <property type="match status" value="1"/>
</dbReference>
<proteinExistence type="predicted"/>
<dbReference type="Proteomes" id="UP000664034">
    <property type="component" value="Unassembled WGS sequence"/>
</dbReference>
<protein>
    <submittedName>
        <fullName evidence="2">ThuA domain-containing protein</fullName>
    </submittedName>
</protein>
<evidence type="ECO:0000313" key="3">
    <source>
        <dbReference type="Proteomes" id="UP000664034"/>
    </source>
</evidence>
<dbReference type="RefSeq" id="WP_207367082.1">
    <property type="nucleotide sequence ID" value="NZ_JAFMYV010000015.1"/>
</dbReference>
<dbReference type="InterPro" id="IPR029062">
    <property type="entry name" value="Class_I_gatase-like"/>
</dbReference>
<dbReference type="Pfam" id="PF06283">
    <property type="entry name" value="ThuA"/>
    <property type="match status" value="1"/>
</dbReference>
<comment type="caution">
    <text evidence="2">The sequence shown here is derived from an EMBL/GenBank/DDBJ whole genome shotgun (WGS) entry which is preliminary data.</text>
</comment>
<dbReference type="Gene3D" id="3.40.50.880">
    <property type="match status" value="1"/>
</dbReference>
<dbReference type="AlphaFoldDB" id="A0A939GN88"/>